<evidence type="ECO:0000313" key="2">
    <source>
        <dbReference type="EMBL" id="ALE17366.1"/>
    </source>
</evidence>
<dbReference type="EC" id="1.6.5.5" evidence="2"/>
<accession>A0A0M3TAU1</accession>
<dbReference type="Gene3D" id="3.40.50.720">
    <property type="entry name" value="NAD(P)-binding Rossmann-like Domain"/>
    <property type="match status" value="1"/>
</dbReference>
<dbReference type="Pfam" id="PF08240">
    <property type="entry name" value="ADH_N"/>
    <property type="match status" value="1"/>
</dbReference>
<dbReference type="GO" id="GO:0008270">
    <property type="term" value="F:zinc ion binding"/>
    <property type="evidence" value="ECO:0007669"/>
    <property type="project" value="InterPro"/>
</dbReference>
<dbReference type="AlphaFoldDB" id="A0A0M3TAU1"/>
<dbReference type="SMART" id="SM00829">
    <property type="entry name" value="PKS_ER"/>
    <property type="match status" value="1"/>
</dbReference>
<dbReference type="GO" id="GO:0003960">
    <property type="term" value="F:quinone reductase (NADPH) activity"/>
    <property type="evidence" value="ECO:0007669"/>
    <property type="project" value="UniProtKB-EC"/>
</dbReference>
<dbReference type="Gene3D" id="3.90.180.10">
    <property type="entry name" value="Medium-chain alcohol dehydrogenases, catalytic domain"/>
    <property type="match status" value="1"/>
</dbReference>
<gene>
    <name evidence="2" type="ORF">AMC99_02080</name>
</gene>
<feature type="domain" description="Enoyl reductase (ER)" evidence="1">
    <location>
        <begin position="10"/>
        <end position="322"/>
    </location>
</feature>
<proteinExistence type="predicted"/>
<dbReference type="InterPro" id="IPR013154">
    <property type="entry name" value="ADH-like_N"/>
</dbReference>
<reference evidence="2 3" key="1">
    <citation type="submission" date="2015-09" db="EMBL/GenBank/DDBJ databases">
        <title>Complete genome sequence of a benzo[a]pyrene-degrading bacterium Altererythrobacter epoxidivorans CGMCC 1.7731T.</title>
        <authorList>
            <person name="Li Z."/>
            <person name="Cheng H."/>
            <person name="Huo Y."/>
            <person name="Xu X."/>
        </authorList>
    </citation>
    <scope>NUCLEOTIDE SEQUENCE [LARGE SCALE GENOMIC DNA]</scope>
    <source>
        <strain evidence="2 3">CGMCC 1.7731</strain>
    </source>
</reference>
<dbReference type="InterPro" id="IPR051397">
    <property type="entry name" value="Zn-ADH-like_protein"/>
</dbReference>
<evidence type="ECO:0000259" key="1">
    <source>
        <dbReference type="SMART" id="SM00829"/>
    </source>
</evidence>
<dbReference type="CDD" id="cd08241">
    <property type="entry name" value="QOR1"/>
    <property type="match status" value="1"/>
</dbReference>
<dbReference type="SUPFAM" id="SSF51735">
    <property type="entry name" value="NAD(P)-binding Rossmann-fold domains"/>
    <property type="match status" value="1"/>
</dbReference>
<dbReference type="InterPro" id="IPR013149">
    <property type="entry name" value="ADH-like_C"/>
</dbReference>
<keyword evidence="2" id="KW-0560">Oxidoreductase</keyword>
<dbReference type="InterPro" id="IPR002364">
    <property type="entry name" value="Quin_OxRdtase/zeta-crystal_CS"/>
</dbReference>
<dbReference type="PANTHER" id="PTHR43677">
    <property type="entry name" value="SHORT-CHAIN DEHYDROGENASE/REDUCTASE"/>
    <property type="match status" value="1"/>
</dbReference>
<dbReference type="PANTHER" id="PTHR43677:SF4">
    <property type="entry name" value="QUINONE OXIDOREDUCTASE-LIKE PROTEIN 2"/>
    <property type="match status" value="1"/>
</dbReference>
<organism evidence="2 3">
    <name type="scientific">Altererythrobacter epoxidivorans</name>
    <dbReference type="NCBI Taxonomy" id="361183"/>
    <lineage>
        <taxon>Bacteria</taxon>
        <taxon>Pseudomonadati</taxon>
        <taxon>Pseudomonadota</taxon>
        <taxon>Alphaproteobacteria</taxon>
        <taxon>Sphingomonadales</taxon>
        <taxon>Erythrobacteraceae</taxon>
        <taxon>Altererythrobacter</taxon>
    </lineage>
</organism>
<dbReference type="InterPro" id="IPR036291">
    <property type="entry name" value="NAD(P)-bd_dom_sf"/>
</dbReference>
<evidence type="ECO:0000313" key="3">
    <source>
        <dbReference type="Proteomes" id="UP000057938"/>
    </source>
</evidence>
<dbReference type="InterPro" id="IPR020843">
    <property type="entry name" value="ER"/>
</dbReference>
<dbReference type="EMBL" id="CP012669">
    <property type="protein sequence ID" value="ALE17366.1"/>
    <property type="molecule type" value="Genomic_DNA"/>
</dbReference>
<dbReference type="PATRIC" id="fig|361183.4.peg.2048"/>
<dbReference type="Pfam" id="PF00107">
    <property type="entry name" value="ADH_zinc_N"/>
    <property type="match status" value="1"/>
</dbReference>
<dbReference type="OrthoDB" id="4190732at2"/>
<dbReference type="STRING" id="361183.AMC99_02080"/>
<name>A0A0M3TAU1_9SPHN</name>
<dbReference type="KEGG" id="aep:AMC99_02080"/>
<dbReference type="RefSeq" id="WP_061926224.1">
    <property type="nucleotide sequence ID" value="NZ_CP012669.1"/>
</dbReference>
<protein>
    <submittedName>
        <fullName evidence="2">Quinone oxidoreductase</fullName>
        <ecNumber evidence="2">1.6.5.5</ecNumber>
    </submittedName>
</protein>
<sequence>MRAFQASELGSLAKFRIEDAGAPNPGQGQILVSVEATALGFVDQLVMRGLYQVKPPVPFVPGGEIVGTIIALGEGVTGFEAGQRIACWQFGGGLAEQAVAAAEHAVAVPDGLEPQIAAAALLDYLTAYYGLYDRGGLKPGQSLLVTGASGGVGSAAVQLASASAATVIGLASTDEKREFVSALGASRVIDYRDANWRDLLKREFPSGVDMVFDPVGGSLFQLCFRSLAKHGRHLVVGFASGDGIPSLPANLPLLKSGELVGVDARYLWESDPARVRQILTIVLELARSGQIRPRIARTFDLADAAEAVEFVTVSNRLGKVVVTP</sequence>
<dbReference type="Proteomes" id="UP000057938">
    <property type="component" value="Chromosome"/>
</dbReference>
<dbReference type="PROSITE" id="PS01162">
    <property type="entry name" value="QOR_ZETA_CRYSTAL"/>
    <property type="match status" value="1"/>
</dbReference>
<dbReference type="InterPro" id="IPR011032">
    <property type="entry name" value="GroES-like_sf"/>
</dbReference>
<keyword evidence="3" id="KW-1185">Reference proteome</keyword>
<dbReference type="SUPFAM" id="SSF50129">
    <property type="entry name" value="GroES-like"/>
    <property type="match status" value="1"/>
</dbReference>